<dbReference type="GO" id="GO:0009507">
    <property type="term" value="C:chloroplast"/>
    <property type="evidence" value="ECO:0007669"/>
    <property type="project" value="InterPro"/>
</dbReference>
<dbReference type="Pfam" id="PF07207">
    <property type="entry name" value="Lir1"/>
    <property type="match status" value="1"/>
</dbReference>
<accession>A0A1D1Y4J9</accession>
<feature type="non-terminal residue" evidence="1">
    <location>
        <position position="1"/>
    </location>
</feature>
<name>A0A1D1Y4J9_9ARAE</name>
<evidence type="ECO:0000313" key="1">
    <source>
        <dbReference type="EMBL" id="JAT49581.1"/>
    </source>
</evidence>
<dbReference type="EMBL" id="GDJX01018355">
    <property type="protein sequence ID" value="JAT49581.1"/>
    <property type="molecule type" value="Transcribed_RNA"/>
</dbReference>
<sequence length="174" mass="18587">LHTTGIFFTHHLITFPFPSSSRSSSKQQLENPIRMQAASLCFTPPLPLRKGAKGSVPRRPLRSIPCRKPARLPAVAAVATPPDSLSVDYSSPTSVFPAEACETVGGDACDVEMFPEAKPAAQARGAGAGAVASEEVDREYVEYDEPKTVFRGEACDDLGGEFCEPEYQDGVSKG</sequence>
<dbReference type="PANTHER" id="PTHR36762">
    <property type="entry name" value="LIGHT-REGULATED PROTEIN 1, CHLOROPLASTIC"/>
    <property type="match status" value="1"/>
</dbReference>
<dbReference type="AlphaFoldDB" id="A0A1D1Y4J9"/>
<reference evidence="1" key="1">
    <citation type="submission" date="2015-07" db="EMBL/GenBank/DDBJ databases">
        <title>Transcriptome Assembly of Anthurium amnicola.</title>
        <authorList>
            <person name="Suzuki J."/>
        </authorList>
    </citation>
    <scope>NUCLEOTIDE SEQUENCE</scope>
</reference>
<dbReference type="PANTHER" id="PTHR36762:SF2">
    <property type="entry name" value="LIGHT-REGULATED PROTEIN 1, CHLOROPLASTIC"/>
    <property type="match status" value="1"/>
</dbReference>
<proteinExistence type="predicted"/>
<dbReference type="InterPro" id="IPR009856">
    <property type="entry name" value="Lir1"/>
</dbReference>
<gene>
    <name evidence="1" type="primary">LIR1_1</name>
    <name evidence="1" type="ORF">g.35680</name>
</gene>
<protein>
    <submittedName>
        <fullName evidence="1">Light-regulated protein</fullName>
    </submittedName>
</protein>
<organism evidence="1">
    <name type="scientific">Anthurium amnicola</name>
    <dbReference type="NCBI Taxonomy" id="1678845"/>
    <lineage>
        <taxon>Eukaryota</taxon>
        <taxon>Viridiplantae</taxon>
        <taxon>Streptophyta</taxon>
        <taxon>Embryophyta</taxon>
        <taxon>Tracheophyta</taxon>
        <taxon>Spermatophyta</taxon>
        <taxon>Magnoliopsida</taxon>
        <taxon>Liliopsida</taxon>
        <taxon>Araceae</taxon>
        <taxon>Pothoideae</taxon>
        <taxon>Potheae</taxon>
        <taxon>Anthurium</taxon>
    </lineage>
</organism>